<dbReference type="Pfam" id="PF12710">
    <property type="entry name" value="HAD"/>
    <property type="match status" value="1"/>
</dbReference>
<dbReference type="Gene3D" id="3.40.50.1000">
    <property type="entry name" value="HAD superfamily/HAD-like"/>
    <property type="match status" value="1"/>
</dbReference>
<dbReference type="EMBL" id="JNBR01000040">
    <property type="protein sequence ID" value="OQR99817.1"/>
    <property type="molecule type" value="Genomic_DNA"/>
</dbReference>
<dbReference type="InterPro" id="IPR036412">
    <property type="entry name" value="HAD-like_sf"/>
</dbReference>
<dbReference type="OrthoDB" id="10255128at2759"/>
<gene>
    <name evidence="1" type="ORF">ACHHYP_04328</name>
</gene>
<evidence type="ECO:0000313" key="2">
    <source>
        <dbReference type="Proteomes" id="UP000243579"/>
    </source>
</evidence>
<dbReference type="InterPro" id="IPR050967">
    <property type="entry name" value="Thiamine_Salvage_TenA"/>
</dbReference>
<dbReference type="Proteomes" id="UP000243579">
    <property type="component" value="Unassembled WGS sequence"/>
</dbReference>
<dbReference type="PANTHER" id="PTHR43198:SF2">
    <property type="entry name" value="SI:CH1073-67J19.1-RELATED"/>
    <property type="match status" value="1"/>
</dbReference>
<proteinExistence type="predicted"/>
<comment type="caution">
    <text evidence="1">The sequence shown here is derived from an EMBL/GenBank/DDBJ whole genome shotgun (WGS) entry which is preliminary data.</text>
</comment>
<dbReference type="GO" id="GO:0005829">
    <property type="term" value="C:cytosol"/>
    <property type="evidence" value="ECO:0007669"/>
    <property type="project" value="TreeGrafter"/>
</dbReference>
<keyword evidence="2" id="KW-1185">Reference proteome</keyword>
<name>A0A1V9ZP94_ACHHY</name>
<sequence>MIAQARRAARGRPWVVCADFDDTISAGDTISDLATLACMARRASLAVWTTLTQQYMDEYGLVMAGIPRTLSPPRPYDPVSLQHFLANFAAVDKASIDRVVASSVLAGLSRPAIVAGAKARVTLQPGAAAVLSASAHPLVIVSSNWSVDWLTSAMDTIPFDGIVTNDLAFGPGGISTGHLVLRMQSPNDKAACVARLQREREAAAIFIGDGVNDLLALLQADVGFLLGGPATSAARVATHFGIRIETLKYNEATLESLSATAKAAKATGSPLLFRAPHWNALQFLSSKASVGNSPT</sequence>
<protein>
    <submittedName>
        <fullName evidence="1">Uncharacterized protein</fullName>
    </submittedName>
</protein>
<dbReference type="InterPro" id="IPR023214">
    <property type="entry name" value="HAD_sf"/>
</dbReference>
<dbReference type="STRING" id="1202772.A0A1V9ZP94"/>
<evidence type="ECO:0000313" key="1">
    <source>
        <dbReference type="EMBL" id="OQR99817.1"/>
    </source>
</evidence>
<dbReference type="PANTHER" id="PTHR43198">
    <property type="entry name" value="BIFUNCTIONAL TH2 PROTEIN"/>
    <property type="match status" value="1"/>
</dbReference>
<dbReference type="SUPFAM" id="SSF56784">
    <property type="entry name" value="HAD-like"/>
    <property type="match status" value="1"/>
</dbReference>
<organism evidence="1 2">
    <name type="scientific">Achlya hypogyna</name>
    <name type="common">Oomycete</name>
    <name type="synonym">Protoachlya hypogyna</name>
    <dbReference type="NCBI Taxonomy" id="1202772"/>
    <lineage>
        <taxon>Eukaryota</taxon>
        <taxon>Sar</taxon>
        <taxon>Stramenopiles</taxon>
        <taxon>Oomycota</taxon>
        <taxon>Saprolegniomycetes</taxon>
        <taxon>Saprolegniales</taxon>
        <taxon>Achlyaceae</taxon>
        <taxon>Achlya</taxon>
    </lineage>
</organism>
<dbReference type="AlphaFoldDB" id="A0A1V9ZP94"/>
<reference evidence="1 2" key="1">
    <citation type="journal article" date="2014" name="Genome Biol. Evol.">
        <title>The secreted proteins of Achlya hypogyna and Thraustotheca clavata identify the ancestral oomycete secretome and reveal gene acquisitions by horizontal gene transfer.</title>
        <authorList>
            <person name="Misner I."/>
            <person name="Blouin N."/>
            <person name="Leonard G."/>
            <person name="Richards T.A."/>
            <person name="Lane C.E."/>
        </authorList>
    </citation>
    <scope>NUCLEOTIDE SEQUENCE [LARGE SCALE GENOMIC DNA]</scope>
    <source>
        <strain evidence="1 2">ATCC 48635</strain>
    </source>
</reference>
<accession>A0A1V9ZP94</accession>